<dbReference type="Pfam" id="PF02021">
    <property type="entry name" value="UPF0102"/>
    <property type="match status" value="1"/>
</dbReference>
<evidence type="ECO:0000313" key="4">
    <source>
        <dbReference type="Proteomes" id="UP000481033"/>
    </source>
</evidence>
<dbReference type="Gene3D" id="3.40.1350.10">
    <property type="match status" value="1"/>
</dbReference>
<accession>A0A6M0RIB8</accession>
<reference evidence="3 4" key="1">
    <citation type="journal article" date="2020" name="Microb. Ecol.">
        <title>Ecogenomics of the Marine Benthic Filamentous Cyanobacterium Adonisia.</title>
        <authorList>
            <person name="Walter J.M."/>
            <person name="Coutinho F.H."/>
            <person name="Leomil L."/>
            <person name="Hargreaves P.I."/>
            <person name="Campeao M.E."/>
            <person name="Vieira V.V."/>
            <person name="Silva B.S."/>
            <person name="Fistarol G.O."/>
            <person name="Salomon P.S."/>
            <person name="Sawabe T."/>
            <person name="Mino S."/>
            <person name="Hosokawa M."/>
            <person name="Miyashita H."/>
            <person name="Maruyama F."/>
            <person name="van Verk M.C."/>
            <person name="Dutilh B.E."/>
            <person name="Thompson C.C."/>
            <person name="Thompson F.L."/>
        </authorList>
    </citation>
    <scope>NUCLEOTIDE SEQUENCE [LARGE SCALE GENOMIC DNA]</scope>
    <source>
        <strain evidence="3 4">CCMR0081</strain>
    </source>
</reference>
<proteinExistence type="inferred from homology"/>
<protein>
    <recommendedName>
        <fullName evidence="2">UPF0102 protein DXZ20_10000</fullName>
    </recommendedName>
</protein>
<dbReference type="InterPro" id="IPR011335">
    <property type="entry name" value="Restrct_endonuc-II-like"/>
</dbReference>
<organism evidence="3 4">
    <name type="scientific">Adonisia turfae CCMR0081</name>
    <dbReference type="NCBI Taxonomy" id="2292702"/>
    <lineage>
        <taxon>Bacteria</taxon>
        <taxon>Bacillati</taxon>
        <taxon>Cyanobacteriota</taxon>
        <taxon>Adonisia</taxon>
        <taxon>Adonisia turfae</taxon>
    </lineage>
</organism>
<dbReference type="InterPro" id="IPR011856">
    <property type="entry name" value="tRNA_endonuc-like_dom_sf"/>
</dbReference>
<dbReference type="NCBIfam" id="TIGR00252">
    <property type="entry name" value="YraN family protein"/>
    <property type="match status" value="1"/>
</dbReference>
<name>A0A6M0RIB8_9CYAN</name>
<comment type="caution">
    <text evidence="3">The sequence shown here is derived from an EMBL/GenBank/DDBJ whole genome shotgun (WGS) entry which is preliminary data.</text>
</comment>
<dbReference type="GO" id="GO:0003676">
    <property type="term" value="F:nucleic acid binding"/>
    <property type="evidence" value="ECO:0007669"/>
    <property type="project" value="InterPro"/>
</dbReference>
<dbReference type="PANTHER" id="PTHR34039">
    <property type="entry name" value="UPF0102 PROTEIN YRAN"/>
    <property type="match status" value="1"/>
</dbReference>
<dbReference type="RefSeq" id="WP_163663715.1">
    <property type="nucleotide sequence ID" value="NZ_QXHD01000004.1"/>
</dbReference>
<dbReference type="AlphaFoldDB" id="A0A6M0RIB8"/>
<dbReference type="InterPro" id="IPR003509">
    <property type="entry name" value="UPF0102_YraN-like"/>
</dbReference>
<dbReference type="EMBL" id="QXHD01000004">
    <property type="protein sequence ID" value="NEZ55998.1"/>
    <property type="molecule type" value="Genomic_DNA"/>
</dbReference>
<evidence type="ECO:0000313" key="3">
    <source>
        <dbReference type="EMBL" id="NEZ55998.1"/>
    </source>
</evidence>
<dbReference type="HAMAP" id="MF_00048">
    <property type="entry name" value="UPF0102"/>
    <property type="match status" value="1"/>
</dbReference>
<dbReference type="Proteomes" id="UP000481033">
    <property type="component" value="Unassembled WGS sequence"/>
</dbReference>
<evidence type="ECO:0000256" key="2">
    <source>
        <dbReference type="HAMAP-Rule" id="MF_00048"/>
    </source>
</evidence>
<comment type="similarity">
    <text evidence="1 2">Belongs to the UPF0102 family.</text>
</comment>
<keyword evidence="4" id="KW-1185">Reference proteome</keyword>
<dbReference type="PANTHER" id="PTHR34039:SF1">
    <property type="entry name" value="UPF0102 PROTEIN YRAN"/>
    <property type="match status" value="1"/>
</dbReference>
<evidence type="ECO:0000256" key="1">
    <source>
        <dbReference type="ARBA" id="ARBA00006738"/>
    </source>
</evidence>
<dbReference type="SUPFAM" id="SSF52980">
    <property type="entry name" value="Restriction endonuclease-like"/>
    <property type="match status" value="1"/>
</dbReference>
<sequence>MPDQDLGVYGEQLVETWLMQQGWEILYRRWHCRWGELDLVAQGYNTQGGQLSSEMLAFVEVKTRSRGNWDLDGLLSITRAKQRKLWTTARLFLTRHPHLAQLPCRLDVALVSCHGKAPQTARAQLKLPDGARYLVLQDYLVNAIEGWA</sequence>
<gene>
    <name evidence="3" type="ORF">DXZ20_10000</name>
</gene>